<dbReference type="InterPro" id="IPR035907">
    <property type="entry name" value="Hppk_sf"/>
</dbReference>
<dbReference type="NCBIfam" id="TIGR01498">
    <property type="entry name" value="folK"/>
    <property type="match status" value="1"/>
</dbReference>
<evidence type="ECO:0000259" key="13">
    <source>
        <dbReference type="Pfam" id="PF01288"/>
    </source>
</evidence>
<evidence type="ECO:0000256" key="5">
    <source>
        <dbReference type="ARBA" id="ARBA00022679"/>
    </source>
</evidence>
<evidence type="ECO:0000256" key="10">
    <source>
        <dbReference type="ARBA" id="ARBA00029409"/>
    </source>
</evidence>
<evidence type="ECO:0000256" key="4">
    <source>
        <dbReference type="ARBA" id="ARBA00016218"/>
    </source>
</evidence>
<dbReference type="Pfam" id="PF01712">
    <property type="entry name" value="dNK"/>
    <property type="match status" value="1"/>
</dbReference>
<keyword evidence="6" id="KW-0547">Nucleotide-binding</keyword>
<dbReference type="GO" id="GO:0003848">
    <property type="term" value="F:2-amino-4-hydroxy-6-hydroxymethyldihydropteridine diphosphokinase activity"/>
    <property type="evidence" value="ECO:0007669"/>
    <property type="project" value="UniProtKB-EC"/>
</dbReference>
<feature type="domain" description="Deoxynucleoside kinase" evidence="14">
    <location>
        <begin position="181"/>
        <end position="375"/>
    </location>
</feature>
<evidence type="ECO:0000313" key="16">
    <source>
        <dbReference type="Proteomes" id="UP000184231"/>
    </source>
</evidence>
<keyword evidence="7 15" id="KW-0418">Kinase</keyword>
<sequence>MQSKTTAHLSIGSNLGDKLNQLQDAVFLIHSRIGKVSKVSPIYETPAWGFDGDNFYNACLSVETALSPESLLKNLLEIETLLGRKRHDSSGYASRTMDLDILYYGSEVLSDESLTIPHPSLQLRRFVLRPLADIAPQFYHPILKKDSRNLLQECRDKSTLERTPYKLYTTREELFSQFHFIAIEGNIGAGKTTLANKMAADFNAKLVLERFAENPFLPKFYEDQNRFAFPLEMSFLADRYQQFLEDTSQLDLFKNFMVSDYDINKSLIFAKITLQEEEFRLYRKLFNLMNKDVQKPKIYVYLHQTTERLLQNIKRRGRNYEQTIAPEYLEKINRGYLEYIKTHPAQNNLIINVSQMDFVENPKDYARIIDQIQKFAVNLAL</sequence>
<dbReference type="InterPro" id="IPR000550">
    <property type="entry name" value="Hppk"/>
</dbReference>
<dbReference type="InterPro" id="IPR031314">
    <property type="entry name" value="DNK_dom"/>
</dbReference>
<dbReference type="SUPFAM" id="SSF55083">
    <property type="entry name" value="6-hydroxymethyl-7,8-dihydropterin pyrophosphokinase, HPPK"/>
    <property type="match status" value="1"/>
</dbReference>
<dbReference type="EC" id="2.7.6.3" evidence="3"/>
<dbReference type="CDD" id="cd01673">
    <property type="entry name" value="dNK"/>
    <property type="match status" value="1"/>
</dbReference>
<dbReference type="PANTHER" id="PTHR43071:SF1">
    <property type="entry name" value="2-AMINO-4-HYDROXY-6-HYDROXYMETHYLDIHYDROPTERIDINE PYROPHOSPHOKINASE"/>
    <property type="match status" value="1"/>
</dbReference>
<dbReference type="Pfam" id="PF01288">
    <property type="entry name" value="HPPK"/>
    <property type="match status" value="1"/>
</dbReference>
<dbReference type="SUPFAM" id="SSF52540">
    <property type="entry name" value="P-loop containing nucleoside triphosphate hydrolases"/>
    <property type="match status" value="1"/>
</dbReference>
<evidence type="ECO:0000256" key="7">
    <source>
        <dbReference type="ARBA" id="ARBA00022777"/>
    </source>
</evidence>
<dbReference type="GO" id="GO:0046654">
    <property type="term" value="P:tetrahydrofolate biosynthetic process"/>
    <property type="evidence" value="ECO:0007669"/>
    <property type="project" value="UniProtKB-UniPathway"/>
</dbReference>
<keyword evidence="9" id="KW-0289">Folate biosynthesis</keyword>
<evidence type="ECO:0000256" key="3">
    <source>
        <dbReference type="ARBA" id="ARBA00013253"/>
    </source>
</evidence>
<evidence type="ECO:0000313" key="15">
    <source>
        <dbReference type="EMBL" id="SHJ78746.1"/>
    </source>
</evidence>
<reference evidence="15 16" key="1">
    <citation type="submission" date="2016-11" db="EMBL/GenBank/DDBJ databases">
        <authorList>
            <person name="Jaros S."/>
            <person name="Januszkiewicz K."/>
            <person name="Wedrychowicz H."/>
        </authorList>
    </citation>
    <scope>NUCLEOTIDE SEQUENCE [LARGE SCALE GENOMIC DNA]</scope>
    <source>
        <strain evidence="15 16">CGMCC 1.8863</strain>
    </source>
</reference>
<dbReference type="GO" id="GO:0046656">
    <property type="term" value="P:folic acid biosynthetic process"/>
    <property type="evidence" value="ECO:0007669"/>
    <property type="project" value="UniProtKB-KW"/>
</dbReference>
<dbReference type="PANTHER" id="PTHR43071">
    <property type="entry name" value="2-AMINO-4-HYDROXY-6-HYDROXYMETHYLDIHYDROPTERIDINE PYROPHOSPHOKINASE"/>
    <property type="match status" value="1"/>
</dbReference>
<evidence type="ECO:0000256" key="9">
    <source>
        <dbReference type="ARBA" id="ARBA00022909"/>
    </source>
</evidence>
<comment type="similarity">
    <text evidence="2">Belongs to the HPPK family.</text>
</comment>
<organism evidence="15 16">
    <name type="scientific">Arenibacter nanhaiticus</name>
    <dbReference type="NCBI Taxonomy" id="558155"/>
    <lineage>
        <taxon>Bacteria</taxon>
        <taxon>Pseudomonadati</taxon>
        <taxon>Bacteroidota</taxon>
        <taxon>Flavobacteriia</taxon>
        <taxon>Flavobacteriales</taxon>
        <taxon>Flavobacteriaceae</taxon>
        <taxon>Arenibacter</taxon>
    </lineage>
</organism>
<feature type="domain" description="7,8-dihydro-6-hydroxymethylpterin-pyrophosphokinase" evidence="13">
    <location>
        <begin position="9"/>
        <end position="136"/>
    </location>
</feature>
<dbReference type="Gene3D" id="3.30.70.560">
    <property type="entry name" value="7,8-Dihydro-6-hydroxymethylpterin-pyrophosphokinase HPPK"/>
    <property type="match status" value="1"/>
</dbReference>
<keyword evidence="5" id="KW-0808">Transferase</keyword>
<keyword evidence="16" id="KW-1185">Reference proteome</keyword>
<dbReference type="RefSeq" id="WP_072765785.1">
    <property type="nucleotide sequence ID" value="NZ_FQYX01000037.1"/>
</dbReference>
<accession>A0A1M6M5J9</accession>
<name>A0A1M6M5J9_9FLAO</name>
<dbReference type="Proteomes" id="UP000184231">
    <property type="component" value="Unassembled WGS sequence"/>
</dbReference>
<evidence type="ECO:0000256" key="8">
    <source>
        <dbReference type="ARBA" id="ARBA00022840"/>
    </source>
</evidence>
<proteinExistence type="inferred from homology"/>
<evidence type="ECO:0000259" key="14">
    <source>
        <dbReference type="Pfam" id="PF01712"/>
    </source>
</evidence>
<comment type="function">
    <text evidence="10">Catalyzes the transfer of pyrophosphate from adenosine triphosphate (ATP) to 6-hydroxymethyl-7,8-dihydropterin, an enzymatic step in folate biosynthesis pathway.</text>
</comment>
<dbReference type="UniPathway" id="UPA00077">
    <property type="reaction ID" value="UER00155"/>
</dbReference>
<dbReference type="STRING" id="558155.SAMN04487911_13716"/>
<dbReference type="InterPro" id="IPR027417">
    <property type="entry name" value="P-loop_NTPase"/>
</dbReference>
<dbReference type="OrthoDB" id="9776634at2"/>
<dbReference type="Gene3D" id="3.40.50.300">
    <property type="entry name" value="P-loop containing nucleotide triphosphate hydrolases"/>
    <property type="match status" value="1"/>
</dbReference>
<comment type="pathway">
    <text evidence="1">Cofactor biosynthesis; tetrahydrofolate biosynthesis; 2-amino-4-hydroxy-6-hydroxymethyl-7,8-dihydropteridine diphosphate from 7,8-dihydroneopterin triphosphate: step 4/4.</text>
</comment>
<evidence type="ECO:0000256" key="11">
    <source>
        <dbReference type="ARBA" id="ARBA00029766"/>
    </source>
</evidence>
<evidence type="ECO:0000256" key="6">
    <source>
        <dbReference type="ARBA" id="ARBA00022741"/>
    </source>
</evidence>
<dbReference type="CDD" id="cd00483">
    <property type="entry name" value="HPPK"/>
    <property type="match status" value="1"/>
</dbReference>
<dbReference type="GO" id="GO:0016301">
    <property type="term" value="F:kinase activity"/>
    <property type="evidence" value="ECO:0007669"/>
    <property type="project" value="UniProtKB-KW"/>
</dbReference>
<evidence type="ECO:0000256" key="12">
    <source>
        <dbReference type="ARBA" id="ARBA00033413"/>
    </source>
</evidence>
<gene>
    <name evidence="15" type="ORF">SAMN04487911_13716</name>
</gene>
<evidence type="ECO:0000256" key="1">
    <source>
        <dbReference type="ARBA" id="ARBA00005051"/>
    </source>
</evidence>
<evidence type="ECO:0000256" key="2">
    <source>
        <dbReference type="ARBA" id="ARBA00005810"/>
    </source>
</evidence>
<dbReference type="GO" id="GO:0005524">
    <property type="term" value="F:ATP binding"/>
    <property type="evidence" value="ECO:0007669"/>
    <property type="project" value="UniProtKB-KW"/>
</dbReference>
<keyword evidence="8" id="KW-0067">ATP-binding</keyword>
<protein>
    <recommendedName>
        <fullName evidence="4">2-amino-4-hydroxy-6-hydroxymethyldihydropteridine pyrophosphokinase</fullName>
        <ecNumber evidence="3">2.7.6.3</ecNumber>
    </recommendedName>
    <alternativeName>
        <fullName evidence="11">6-hydroxymethyl-7,8-dihydropterin pyrophosphokinase</fullName>
    </alternativeName>
    <alternativeName>
        <fullName evidence="12">7,8-dihydro-6-hydroxymethylpterin-pyrophosphokinase</fullName>
    </alternativeName>
</protein>
<dbReference type="AlphaFoldDB" id="A0A1M6M5J9"/>
<dbReference type="EMBL" id="FQYX01000037">
    <property type="protein sequence ID" value="SHJ78746.1"/>
    <property type="molecule type" value="Genomic_DNA"/>
</dbReference>